<feature type="compositionally biased region" description="Polar residues" evidence="6">
    <location>
        <begin position="1253"/>
        <end position="1277"/>
    </location>
</feature>
<dbReference type="InterPro" id="IPR003822">
    <property type="entry name" value="PAH"/>
</dbReference>
<dbReference type="SMART" id="SM00761">
    <property type="entry name" value="HDAC_interact"/>
    <property type="match status" value="1"/>
</dbReference>
<dbReference type="PANTHER" id="PTHR12346">
    <property type="entry name" value="SIN3B-RELATED"/>
    <property type="match status" value="1"/>
</dbReference>
<evidence type="ECO:0000256" key="4">
    <source>
        <dbReference type="ARBA" id="ARBA00023242"/>
    </source>
</evidence>
<feature type="compositionally biased region" description="Polar residues" evidence="6">
    <location>
        <begin position="1"/>
        <end position="26"/>
    </location>
</feature>
<feature type="compositionally biased region" description="Polar residues" evidence="6">
    <location>
        <begin position="37"/>
        <end position="56"/>
    </location>
</feature>
<evidence type="ECO:0000256" key="1">
    <source>
        <dbReference type="ARBA" id="ARBA00004123"/>
    </source>
</evidence>
<evidence type="ECO:0000313" key="8">
    <source>
        <dbReference type="EMBL" id="KAK4523210.1"/>
    </source>
</evidence>
<feature type="compositionally biased region" description="Basic and acidic residues" evidence="6">
    <location>
        <begin position="326"/>
        <end position="340"/>
    </location>
</feature>
<dbReference type="GO" id="GO:0003714">
    <property type="term" value="F:transcription corepressor activity"/>
    <property type="evidence" value="ECO:0007669"/>
    <property type="project" value="InterPro"/>
</dbReference>
<keyword evidence="3" id="KW-0677">Repeat</keyword>
<dbReference type="Pfam" id="PF08295">
    <property type="entry name" value="Sin3_corepress"/>
    <property type="match status" value="1"/>
</dbReference>
<dbReference type="InterPro" id="IPR031693">
    <property type="entry name" value="Sin3_C"/>
</dbReference>
<dbReference type="Gene3D" id="1.20.1160.11">
    <property type="entry name" value="Paired amphipathic helix"/>
    <property type="match status" value="3"/>
</dbReference>
<keyword evidence="9" id="KW-1185">Reference proteome</keyword>
<evidence type="ECO:0000256" key="3">
    <source>
        <dbReference type="ARBA" id="ARBA00022737"/>
    </source>
</evidence>
<feature type="compositionally biased region" description="Low complexity" evidence="6">
    <location>
        <begin position="1218"/>
        <end position="1246"/>
    </location>
</feature>
<dbReference type="InterPro" id="IPR013194">
    <property type="entry name" value="HDAC_interact_dom"/>
</dbReference>
<feature type="region of interest" description="Disordered" evidence="6">
    <location>
        <begin position="1"/>
        <end position="111"/>
    </location>
</feature>
<dbReference type="FunFam" id="1.20.1160.11:FF:000001">
    <property type="entry name" value="Paired amphipathic helix protein Sin3"/>
    <property type="match status" value="1"/>
</dbReference>
<dbReference type="Pfam" id="PF02671">
    <property type="entry name" value="PAH"/>
    <property type="match status" value="3"/>
</dbReference>
<dbReference type="SUPFAM" id="SSF47762">
    <property type="entry name" value="PAH2 domain"/>
    <property type="match status" value="3"/>
</dbReference>
<evidence type="ECO:0000256" key="5">
    <source>
        <dbReference type="PROSITE-ProRule" id="PRU00810"/>
    </source>
</evidence>
<dbReference type="PANTHER" id="PTHR12346:SF0">
    <property type="entry name" value="SIN3A, ISOFORM G"/>
    <property type="match status" value="1"/>
</dbReference>
<reference evidence="8 9" key="1">
    <citation type="submission" date="2022-07" db="EMBL/GenBank/DDBJ databases">
        <title>Genome-wide signatures of adaptation to extreme environments.</title>
        <authorList>
            <person name="Cho C.H."/>
            <person name="Yoon H.S."/>
        </authorList>
    </citation>
    <scope>NUCLEOTIDE SEQUENCE [LARGE SCALE GENOMIC DNA]</scope>
    <source>
        <strain evidence="8 9">108.79 E11</strain>
    </source>
</reference>
<keyword evidence="4 5" id="KW-0539">Nucleus</keyword>
<proteinExistence type="predicted"/>
<dbReference type="InterPro" id="IPR036600">
    <property type="entry name" value="PAH_sf"/>
</dbReference>
<feature type="region of interest" description="Disordered" evidence="6">
    <location>
        <begin position="610"/>
        <end position="691"/>
    </location>
</feature>
<keyword evidence="2" id="KW-0678">Repressor</keyword>
<evidence type="ECO:0000313" key="9">
    <source>
        <dbReference type="Proteomes" id="UP001300502"/>
    </source>
</evidence>
<feature type="region of interest" description="Disordered" evidence="6">
    <location>
        <begin position="1206"/>
        <end position="1277"/>
    </location>
</feature>
<feature type="domain" description="Histone deacetylase interacting" evidence="7">
    <location>
        <begin position="818"/>
        <end position="918"/>
    </location>
</feature>
<dbReference type="Proteomes" id="UP001300502">
    <property type="component" value="Unassembled WGS sequence"/>
</dbReference>
<organism evidence="8 9">
    <name type="scientific">Galdieria yellowstonensis</name>
    <dbReference type="NCBI Taxonomy" id="3028027"/>
    <lineage>
        <taxon>Eukaryota</taxon>
        <taxon>Rhodophyta</taxon>
        <taxon>Bangiophyceae</taxon>
        <taxon>Galdieriales</taxon>
        <taxon>Galdieriaceae</taxon>
        <taxon>Galdieria</taxon>
    </lineage>
</organism>
<name>A0AAV9I4F9_9RHOD</name>
<feature type="compositionally biased region" description="Polar residues" evidence="6">
    <location>
        <begin position="290"/>
        <end position="324"/>
    </location>
</feature>
<feature type="compositionally biased region" description="Low complexity" evidence="6">
    <location>
        <begin position="342"/>
        <end position="353"/>
    </location>
</feature>
<feature type="compositionally biased region" description="Low complexity" evidence="6">
    <location>
        <begin position="262"/>
        <end position="279"/>
    </location>
</feature>
<dbReference type="Pfam" id="PF16879">
    <property type="entry name" value="Sin3a_C"/>
    <property type="match status" value="1"/>
</dbReference>
<dbReference type="PROSITE" id="PS51477">
    <property type="entry name" value="PAH"/>
    <property type="match status" value="3"/>
</dbReference>
<dbReference type="FunFam" id="1.20.1160.11:FF:000003">
    <property type="entry name" value="Paired amphipathic helix SIN3-like protein"/>
    <property type="match status" value="1"/>
</dbReference>
<dbReference type="EMBL" id="JANCYU010000012">
    <property type="protein sequence ID" value="KAK4523210.1"/>
    <property type="molecule type" value="Genomic_DNA"/>
</dbReference>
<dbReference type="GO" id="GO:0000118">
    <property type="term" value="C:histone deacetylase complex"/>
    <property type="evidence" value="ECO:0007669"/>
    <property type="project" value="TreeGrafter"/>
</dbReference>
<evidence type="ECO:0000256" key="2">
    <source>
        <dbReference type="ARBA" id="ARBA00022491"/>
    </source>
</evidence>
<evidence type="ECO:0000256" key="6">
    <source>
        <dbReference type="SAM" id="MobiDB-lite"/>
    </source>
</evidence>
<feature type="compositionally biased region" description="Polar residues" evidence="6">
    <location>
        <begin position="677"/>
        <end position="691"/>
    </location>
</feature>
<dbReference type="InterPro" id="IPR039774">
    <property type="entry name" value="Sin3-like"/>
</dbReference>
<protein>
    <recommendedName>
        <fullName evidence="7">Histone deacetylase interacting domain-containing protein</fullName>
    </recommendedName>
</protein>
<feature type="compositionally biased region" description="Low complexity" evidence="6">
    <location>
        <begin position="650"/>
        <end position="661"/>
    </location>
</feature>
<feature type="compositionally biased region" description="Polar residues" evidence="6">
    <location>
        <begin position="613"/>
        <end position="635"/>
    </location>
</feature>
<dbReference type="GO" id="GO:0000122">
    <property type="term" value="P:negative regulation of transcription by RNA polymerase II"/>
    <property type="evidence" value="ECO:0007669"/>
    <property type="project" value="TreeGrafter"/>
</dbReference>
<accession>A0AAV9I4F9</accession>
<dbReference type="GO" id="GO:0000785">
    <property type="term" value="C:chromatin"/>
    <property type="evidence" value="ECO:0007669"/>
    <property type="project" value="TreeGrafter"/>
</dbReference>
<comment type="caution">
    <text evidence="8">The sequence shown here is derived from an EMBL/GenBank/DDBJ whole genome shotgun (WGS) entry which is preliminary data.</text>
</comment>
<feature type="region of interest" description="Disordered" evidence="6">
    <location>
        <begin position="174"/>
        <end position="356"/>
    </location>
</feature>
<sequence length="1503" mass="168101">MEKPTNQETSSESSSVKEQFAKQTQETTKEEPKPRTSLMSGQVPSNTSQPQSTESGASVRRLPFPVPPVMYGAYGHPSNQPGLSAPYAGTDGSPLAPHSLPPPYQNIAAIPPGSRVVPGNIHMESEASYPSHLYGSSAPLNPLSLYPPYIHSNEPFSGIPVYMSSPFPSFDPTGRSSFLKPTDYSASKVDNRRGGSGESENNADKDTSKTSSGYKPMGISSYPEGSSSLEHLDNRQFGMSRPPSLSLPPPYSGFAMYDPSHSSSSQALALNQQQAAARSLGEKQRKDSQQDIASSANPVKTENQEQVPQSSTVCPSSKSGTTSGVADKESTNPSDDKSTKESSSQPAASSSSSNRKLKVEDALAYLEQVKTQFSDQPHVYNKFLDIMKDFKSQAIDTNGVMARVSELFRGHPNLILGFNAFLPPGCKIEVPEAQTSENYPTSSNKVYTEPAFSSTPYGQSESYYSAYRPPPPTMAYSHIPAVYSESKTFVEQPQAASQKSRAVTSSVDEEAKQWSQAAGISSNNAALSSAATNKPVELDQAIHYVKKIKQRFAMQPQVYRQFLDILHSYQKEQKSIKQVYEQVAALFQHHVDLLEEFTNFLPESASQAKAAKSLTSGQERASHSNAAGTSHQRSQPYFVVSDEEVHPRKSSSSQDWKASSKQPKKDERRKEAKKRQQSSTTGDKASESQVSRASLLTKNSMILFEQIRKELGPEQKYIYSEFIKCLSLFSQGIISRAELLMLCQELFAEKPALYEAFQTFLQSSSAGPAAVQEAMSILQNSAQWKKEYQQQKRTNASLSASDSKSWSCKPLSEIALESEETCTVSYRKLPNNFPRPSCSGRGPLENAVLNDSWVSLPTGSEDFSFKHMRKNQYEDNLFRCEDDRYELDMVIETNAATIAKLEPIAAAVQQMTLEQRSRYALAEGILSPIHAKAIERIYGEHGPSVVEQVKQSPSVTVGIVLARLKQKDVEWRRTRLEMNKMWRETVEKNYYKSLDHRSFYFKQTDRKALNSKSLVAQVQCDTPAAFQVVDSSRHEWAPYGGLWTSLGLECPLENSRPVVQGCCSLCVEDFQRVMDIVLFSLNVECGEGKEANLLYYLFCHFMLHFFGLSESFLDLPCPDEVSKEDIIPFLGSLWHLQDHRWVPSKQKKEEEEDVFSSSHILMEEEEEKNYFVSPGNVFYGDESLYILFRLFHLLYNRLTAAQQMAQTQAQQARERASTNHNTNHNSHYYPSNSHSNVPGTNNNNNSMEPAGRMSNNSSNNSITCLPPSNTSNRLQQSNAFDSGAPVATAGTTAQQLLEEYLSSLKSLLDGSLETSKYEDRCRSLLGTNSYILFTMDKLIARLIKQIQTVFHPNSTAVVWLSTWYHLLGMNEKIHEWAYYHIVWSKVMMTTQDNNNNSGSGNNNYPIYRIAHVPNSVIRSKQRRQGGILQFTGVLFPAHEKKSSNDDSRKKTSHPHWYVYLTNNNNKTKLVRRNGTKTTSPKEKIIEPQHPVFTCQPSRLYFLF</sequence>
<gene>
    <name evidence="8" type="ORF">GAYE_PCTG44G1102</name>
</gene>
<comment type="subcellular location">
    <subcellularLocation>
        <location evidence="1 5">Nucleus</location>
    </subcellularLocation>
</comment>
<feature type="compositionally biased region" description="Basic and acidic residues" evidence="6">
    <location>
        <begin position="280"/>
        <end position="289"/>
    </location>
</feature>
<evidence type="ECO:0000259" key="7">
    <source>
        <dbReference type="SMART" id="SM00761"/>
    </source>
</evidence>